<name>A0A6A6UHA2_9PEZI</name>
<evidence type="ECO:0000256" key="2">
    <source>
        <dbReference type="ARBA" id="ARBA00010617"/>
    </source>
</evidence>
<feature type="binding site" description="axial binding residue" evidence="8">
    <location>
        <position position="498"/>
    </location>
    <ligand>
        <name>heme</name>
        <dbReference type="ChEBI" id="CHEBI:30413"/>
    </ligand>
    <ligandPart>
        <name>Fe</name>
        <dbReference type="ChEBI" id="CHEBI:18248"/>
    </ligandPart>
</feature>
<feature type="signal peptide" evidence="10">
    <location>
        <begin position="1"/>
        <end position="19"/>
    </location>
</feature>
<comment type="cofactor">
    <cofactor evidence="1 8">
        <name>heme</name>
        <dbReference type="ChEBI" id="CHEBI:30413"/>
    </cofactor>
</comment>
<keyword evidence="10" id="KW-0732">Signal</keyword>
<evidence type="ECO:0000256" key="8">
    <source>
        <dbReference type="PIRSR" id="PIRSR602402-1"/>
    </source>
</evidence>
<keyword evidence="7 9" id="KW-0503">Monooxygenase</keyword>
<accession>A0A6A6UHA2</accession>
<evidence type="ECO:0000256" key="3">
    <source>
        <dbReference type="ARBA" id="ARBA00022617"/>
    </source>
</evidence>
<dbReference type="GO" id="GO:0020037">
    <property type="term" value="F:heme binding"/>
    <property type="evidence" value="ECO:0007669"/>
    <property type="project" value="InterPro"/>
</dbReference>
<dbReference type="PRINTS" id="PR00385">
    <property type="entry name" value="P450"/>
</dbReference>
<dbReference type="CDD" id="cd11063">
    <property type="entry name" value="CYP52"/>
    <property type="match status" value="1"/>
</dbReference>
<dbReference type="PRINTS" id="PR00464">
    <property type="entry name" value="EP450II"/>
</dbReference>
<organism evidence="11 12">
    <name type="scientific">Microthyrium microscopicum</name>
    <dbReference type="NCBI Taxonomy" id="703497"/>
    <lineage>
        <taxon>Eukaryota</taxon>
        <taxon>Fungi</taxon>
        <taxon>Dikarya</taxon>
        <taxon>Ascomycota</taxon>
        <taxon>Pezizomycotina</taxon>
        <taxon>Dothideomycetes</taxon>
        <taxon>Dothideomycetes incertae sedis</taxon>
        <taxon>Microthyriales</taxon>
        <taxon>Microthyriaceae</taxon>
        <taxon>Microthyrium</taxon>
    </lineage>
</organism>
<evidence type="ECO:0000256" key="10">
    <source>
        <dbReference type="SAM" id="SignalP"/>
    </source>
</evidence>
<dbReference type="InterPro" id="IPR017972">
    <property type="entry name" value="Cyt_P450_CS"/>
</dbReference>
<evidence type="ECO:0000256" key="5">
    <source>
        <dbReference type="ARBA" id="ARBA00023002"/>
    </source>
</evidence>
<dbReference type="GO" id="GO:0005506">
    <property type="term" value="F:iron ion binding"/>
    <property type="evidence" value="ECO:0007669"/>
    <property type="project" value="InterPro"/>
</dbReference>
<comment type="similarity">
    <text evidence="2 9">Belongs to the cytochrome P450 family.</text>
</comment>
<evidence type="ECO:0000256" key="4">
    <source>
        <dbReference type="ARBA" id="ARBA00022723"/>
    </source>
</evidence>
<reference evidence="11" key="1">
    <citation type="journal article" date="2020" name="Stud. Mycol.">
        <title>101 Dothideomycetes genomes: a test case for predicting lifestyles and emergence of pathogens.</title>
        <authorList>
            <person name="Haridas S."/>
            <person name="Albert R."/>
            <person name="Binder M."/>
            <person name="Bloem J."/>
            <person name="Labutti K."/>
            <person name="Salamov A."/>
            <person name="Andreopoulos B."/>
            <person name="Baker S."/>
            <person name="Barry K."/>
            <person name="Bills G."/>
            <person name="Bluhm B."/>
            <person name="Cannon C."/>
            <person name="Castanera R."/>
            <person name="Culley D."/>
            <person name="Daum C."/>
            <person name="Ezra D."/>
            <person name="Gonzalez J."/>
            <person name="Henrissat B."/>
            <person name="Kuo A."/>
            <person name="Liang C."/>
            <person name="Lipzen A."/>
            <person name="Lutzoni F."/>
            <person name="Magnuson J."/>
            <person name="Mondo S."/>
            <person name="Nolan M."/>
            <person name="Ohm R."/>
            <person name="Pangilinan J."/>
            <person name="Park H.-J."/>
            <person name="Ramirez L."/>
            <person name="Alfaro M."/>
            <person name="Sun H."/>
            <person name="Tritt A."/>
            <person name="Yoshinaga Y."/>
            <person name="Zwiers L.-H."/>
            <person name="Turgeon B."/>
            <person name="Goodwin S."/>
            <person name="Spatafora J."/>
            <person name="Crous P."/>
            <person name="Grigoriev I."/>
        </authorList>
    </citation>
    <scope>NUCLEOTIDE SEQUENCE</scope>
    <source>
        <strain evidence="11">CBS 115976</strain>
    </source>
</reference>
<keyword evidence="12" id="KW-1185">Reference proteome</keyword>
<evidence type="ECO:0000256" key="1">
    <source>
        <dbReference type="ARBA" id="ARBA00001971"/>
    </source>
</evidence>
<dbReference type="PRINTS" id="PR01239">
    <property type="entry name" value="EP450IICYP52"/>
</dbReference>
<feature type="chain" id="PRO_5025599279" evidence="10">
    <location>
        <begin position="20"/>
        <end position="562"/>
    </location>
</feature>
<protein>
    <submittedName>
        <fullName evidence="11">Cytochrome P450 52A12</fullName>
    </submittedName>
</protein>
<dbReference type="SUPFAM" id="SSF48264">
    <property type="entry name" value="Cytochrome P450"/>
    <property type="match status" value="1"/>
</dbReference>
<dbReference type="PANTHER" id="PTHR24287">
    <property type="entry name" value="P450, PUTATIVE (EUROFUNG)-RELATED"/>
    <property type="match status" value="1"/>
</dbReference>
<evidence type="ECO:0000256" key="6">
    <source>
        <dbReference type="ARBA" id="ARBA00023004"/>
    </source>
</evidence>
<keyword evidence="5 9" id="KW-0560">Oxidoreductase</keyword>
<dbReference type="InterPro" id="IPR002402">
    <property type="entry name" value="Cyt_P450_E_grp-II"/>
</dbReference>
<dbReference type="InterPro" id="IPR001128">
    <property type="entry name" value="Cyt_P450"/>
</dbReference>
<keyword evidence="4 8" id="KW-0479">Metal-binding</keyword>
<dbReference type="Proteomes" id="UP000799302">
    <property type="component" value="Unassembled WGS sequence"/>
</dbReference>
<dbReference type="Pfam" id="PF00067">
    <property type="entry name" value="p450"/>
    <property type="match status" value="1"/>
</dbReference>
<evidence type="ECO:0000313" key="12">
    <source>
        <dbReference type="Proteomes" id="UP000799302"/>
    </source>
</evidence>
<sequence>MHRALGHLFALALAYLALAVLHLSVKAVLTCRRHHRQSLALGCEKPHTVPARLPFGIGLIWDVLQADKAKRLPHYLIARFEAAWKDLGRPEGTVRVRSPPCEWRITTSDPKNIQAVLATQFKDFALGENRSGGFAPLLGVGIFTSDGDQWAHSRALLRPQFSRDQVADLSTEERHVQTLIKVIDNHPIDPDTGKTKPIDLLPLFFNLTLDTATEFLFGDSADSQLTLLPDGLKPNDLKPKHPVNIDFAVAFDKSQRIIAFCSRLGPLWWLGHIFCPSLKPLTRQVHEYVDYYVRLALDTPINNNPEDKPRNDTPFNDKLNDERYVFLRALALTTRDPIELRSQLLNVLLAGRDTTASLLGWLFLLLADPQYTTIRLKLRKTILQDFGTFENPRNLTFAELKSCTYLQWCLNEALRLFPVVPINARRAIVDTSLPRGGGPQGDKPIFIPKGTEVVYMVYVMHRRRDIWGEDANVFRPERWAGKRSGWEYLPFNGGPRICIGQQFALTEAGYVTVRLMQRYSEIEGGSSDAARHNLTLTDCPADGVVVRLKVAEEDESEKIVGG</sequence>
<keyword evidence="3 8" id="KW-0349">Heme</keyword>
<dbReference type="AlphaFoldDB" id="A0A6A6UHA2"/>
<keyword evidence="6 8" id="KW-0408">Iron</keyword>
<dbReference type="InterPro" id="IPR036396">
    <property type="entry name" value="Cyt_P450_sf"/>
</dbReference>
<dbReference type="EMBL" id="MU004232">
    <property type="protein sequence ID" value="KAF2671649.1"/>
    <property type="molecule type" value="Genomic_DNA"/>
</dbReference>
<evidence type="ECO:0000256" key="9">
    <source>
        <dbReference type="RuleBase" id="RU000461"/>
    </source>
</evidence>
<dbReference type="PROSITE" id="PS00086">
    <property type="entry name" value="CYTOCHROME_P450"/>
    <property type="match status" value="1"/>
</dbReference>
<gene>
    <name evidence="11" type="ORF">BT63DRAFT_176246</name>
</gene>
<dbReference type="GO" id="GO:0016712">
    <property type="term" value="F:oxidoreductase activity, acting on paired donors, with incorporation or reduction of molecular oxygen, reduced flavin or flavoprotein as one donor, and incorporation of one atom of oxygen"/>
    <property type="evidence" value="ECO:0007669"/>
    <property type="project" value="InterPro"/>
</dbReference>
<dbReference type="InterPro" id="IPR002974">
    <property type="entry name" value="Cyt_P450_E_CYP52_ascomycetes"/>
</dbReference>
<evidence type="ECO:0000313" key="11">
    <source>
        <dbReference type="EMBL" id="KAF2671649.1"/>
    </source>
</evidence>
<evidence type="ECO:0000256" key="7">
    <source>
        <dbReference type="ARBA" id="ARBA00023033"/>
    </source>
</evidence>
<dbReference type="OrthoDB" id="1470350at2759"/>
<dbReference type="PANTHER" id="PTHR24287:SF1">
    <property type="entry name" value="P450, PUTATIVE (EUROFUNG)-RELATED"/>
    <property type="match status" value="1"/>
</dbReference>
<dbReference type="Gene3D" id="1.10.630.10">
    <property type="entry name" value="Cytochrome P450"/>
    <property type="match status" value="1"/>
</dbReference>
<proteinExistence type="inferred from homology"/>
<dbReference type="InterPro" id="IPR047146">
    <property type="entry name" value="Cyt_P450_E_CYP52_fungi"/>
</dbReference>